<name>A0A2P5W526_GOSBA</name>
<evidence type="ECO:0000313" key="1">
    <source>
        <dbReference type="EMBL" id="PPR86158.1"/>
    </source>
</evidence>
<dbReference type="AlphaFoldDB" id="A0A2P5W526"/>
<dbReference type="Proteomes" id="UP000239757">
    <property type="component" value="Unassembled WGS sequence"/>
</dbReference>
<gene>
    <name evidence="1" type="ORF">GOBAR_AA34533</name>
</gene>
<evidence type="ECO:0000313" key="2">
    <source>
        <dbReference type="Proteomes" id="UP000239757"/>
    </source>
</evidence>
<dbReference type="EMBL" id="KZ669108">
    <property type="protein sequence ID" value="PPR86158.1"/>
    <property type="molecule type" value="Genomic_DNA"/>
</dbReference>
<reference evidence="1 2" key="1">
    <citation type="submission" date="2015-01" db="EMBL/GenBank/DDBJ databases">
        <title>Genome of allotetraploid Gossypium barbadense reveals genomic plasticity and fiber elongation in cotton evolution.</title>
        <authorList>
            <person name="Chen X."/>
            <person name="Liu X."/>
            <person name="Zhao B."/>
            <person name="Zheng H."/>
            <person name="Hu Y."/>
            <person name="Lu G."/>
            <person name="Yang C."/>
            <person name="Chen J."/>
            <person name="Shan C."/>
            <person name="Zhang L."/>
            <person name="Zhou Y."/>
            <person name="Wang L."/>
            <person name="Guo W."/>
            <person name="Bai Y."/>
            <person name="Ruan J."/>
            <person name="Shangguan X."/>
            <person name="Mao Y."/>
            <person name="Jiang J."/>
            <person name="Zhu Y."/>
            <person name="Lei J."/>
            <person name="Kang H."/>
            <person name="Chen S."/>
            <person name="He X."/>
            <person name="Wang R."/>
            <person name="Wang Y."/>
            <person name="Chen J."/>
            <person name="Wang L."/>
            <person name="Yu S."/>
            <person name="Wang B."/>
            <person name="Wei J."/>
            <person name="Song S."/>
            <person name="Lu X."/>
            <person name="Gao Z."/>
            <person name="Gu W."/>
            <person name="Deng X."/>
            <person name="Ma D."/>
            <person name="Wang S."/>
            <person name="Liang W."/>
            <person name="Fang L."/>
            <person name="Cai C."/>
            <person name="Zhu X."/>
            <person name="Zhou B."/>
            <person name="Zhang Y."/>
            <person name="Chen Z."/>
            <person name="Xu S."/>
            <person name="Zhu R."/>
            <person name="Wang S."/>
            <person name="Zhang T."/>
            <person name="Zhao G."/>
        </authorList>
    </citation>
    <scope>NUCLEOTIDE SEQUENCE [LARGE SCALE GENOMIC DNA]</scope>
    <source>
        <strain evidence="2">cv. Xinhai21</strain>
        <tissue evidence="1">Leaf</tissue>
    </source>
</reference>
<organism evidence="1 2">
    <name type="scientific">Gossypium barbadense</name>
    <name type="common">Sea Island cotton</name>
    <name type="synonym">Hibiscus barbadensis</name>
    <dbReference type="NCBI Taxonomy" id="3634"/>
    <lineage>
        <taxon>Eukaryota</taxon>
        <taxon>Viridiplantae</taxon>
        <taxon>Streptophyta</taxon>
        <taxon>Embryophyta</taxon>
        <taxon>Tracheophyta</taxon>
        <taxon>Spermatophyta</taxon>
        <taxon>Magnoliopsida</taxon>
        <taxon>eudicotyledons</taxon>
        <taxon>Gunneridae</taxon>
        <taxon>Pentapetalae</taxon>
        <taxon>rosids</taxon>
        <taxon>malvids</taxon>
        <taxon>Malvales</taxon>
        <taxon>Malvaceae</taxon>
        <taxon>Malvoideae</taxon>
        <taxon>Gossypium</taxon>
    </lineage>
</organism>
<sequence length="424" mass="48333">MFPLAGIQYHLHVVKRPLPCFKEKEGSVIFLGSTAKVRHPFLRFPIGPQEELFQILRARPLITSHCIDWAVVKQVQLAKAIRALLTTNPWELFFGIIEPTYLELTMEFCSIFHLQTLMINYDDLGMVQFLLDGLVHQLNVPEFGTALGLCIEEFKEENDLHALNRHIHHSSSRCWDALVPGGATYNPSHFKASALPPSLSHDAYFLWCISHEHVIDLAYFITLSIQHQTERHRKGVISISPYVTQLAQHFGLLDIAAQESSLTLIGQMSPQGISSMLSMRMIEKRRGTYLPQYRLTQSTEEEAYEDIPDDVPPQYEDPQYQPPPPSRPVIRWLHMLTFLSASLDSSSSVFNDLITLMLLYSRFVSTSTSHCQSHLANHPAMKYIELLSSSSHRNYKLDRERFSTTAMSCSTTTIATTRYNILLA</sequence>
<proteinExistence type="predicted"/>
<protein>
    <submittedName>
        <fullName evidence="1">Uncharacterized protein</fullName>
    </submittedName>
</protein>
<accession>A0A2P5W526</accession>
<dbReference type="OrthoDB" id="1685790at2759"/>